<keyword evidence="2 4" id="KW-0547">Nucleotide-binding</keyword>
<dbReference type="PANTHER" id="PTHR43585">
    <property type="entry name" value="FUMIPYRROLE BIOSYNTHESIS PROTEIN C"/>
    <property type="match status" value="1"/>
</dbReference>
<sequence length="419" mass="45328">MTEQPWIIVGFVNVLPYIKEFAPGSVIVIDEPDVIRKSNVKAALEGAEMLRELIEWEYQLPASADEFFNTYPDLEPALVSPLVEYATPFAARLAERYGVPGAGAGAAQVLRDKSLLRKVTRAAGVPNPASREVSSVDEVREFAAVYPGSLVLKPANRQASVGTKVLHSLEGLDAAWEECIQQDEGLVVPDRERELRMLIEQFVKGEEYSVELLVREGEVLFSNVTGKLLFPGPRPIEMGHTVPAAGISDELSELLVAQTETVIRSVGFGSGIIHCEWIVSDGLPYLVECAGRFPGDGIPMLIEEAYRINLAGDFYTVMQGGRPAPMPRRAAGGAAVRFLEAAPGEVVSVSGVEEARELPGVLSLTLKPAPGDTVHELRSSWDRVGSVMARGADSLEALRNAEAVVDAVRIETDPTTAER</sequence>
<evidence type="ECO:0000256" key="1">
    <source>
        <dbReference type="ARBA" id="ARBA00022598"/>
    </source>
</evidence>
<dbReference type="InterPro" id="IPR013815">
    <property type="entry name" value="ATP_grasp_subdomain_1"/>
</dbReference>
<dbReference type="GO" id="GO:0005524">
    <property type="term" value="F:ATP binding"/>
    <property type="evidence" value="ECO:0007669"/>
    <property type="project" value="UniProtKB-UniRule"/>
</dbReference>
<organism evidence="6">
    <name type="scientific">Kitasatospora sp. CMC57</name>
    <dbReference type="NCBI Taxonomy" id="3231513"/>
    <lineage>
        <taxon>Bacteria</taxon>
        <taxon>Bacillati</taxon>
        <taxon>Actinomycetota</taxon>
        <taxon>Actinomycetes</taxon>
        <taxon>Kitasatosporales</taxon>
        <taxon>Streptomycetaceae</taxon>
        <taxon>Kitasatospora</taxon>
    </lineage>
</organism>
<keyword evidence="1" id="KW-0436">Ligase</keyword>
<keyword evidence="3 4" id="KW-0067">ATP-binding</keyword>
<evidence type="ECO:0000256" key="2">
    <source>
        <dbReference type="ARBA" id="ARBA00022741"/>
    </source>
</evidence>
<dbReference type="SUPFAM" id="SSF56059">
    <property type="entry name" value="Glutathione synthetase ATP-binding domain-like"/>
    <property type="match status" value="1"/>
</dbReference>
<dbReference type="GO" id="GO:0046872">
    <property type="term" value="F:metal ion binding"/>
    <property type="evidence" value="ECO:0007669"/>
    <property type="project" value="InterPro"/>
</dbReference>
<dbReference type="PROSITE" id="PS50975">
    <property type="entry name" value="ATP_GRASP"/>
    <property type="match status" value="1"/>
</dbReference>
<dbReference type="RefSeq" id="WP_407986623.1">
    <property type="nucleotide sequence ID" value="NZ_AP035881.2"/>
</dbReference>
<evidence type="ECO:0000256" key="3">
    <source>
        <dbReference type="ARBA" id="ARBA00022840"/>
    </source>
</evidence>
<proteinExistence type="predicted"/>
<dbReference type="AlphaFoldDB" id="A0AB33JRU2"/>
<protein>
    <submittedName>
        <fullName evidence="6">ATP-grasp domain-containing protein</fullName>
    </submittedName>
</protein>
<evidence type="ECO:0000259" key="5">
    <source>
        <dbReference type="PROSITE" id="PS50975"/>
    </source>
</evidence>
<feature type="domain" description="ATP-grasp" evidence="5">
    <location>
        <begin position="117"/>
        <end position="319"/>
    </location>
</feature>
<dbReference type="InterPro" id="IPR040570">
    <property type="entry name" value="LAL_C2"/>
</dbReference>
<dbReference type="Gene3D" id="3.30.1490.20">
    <property type="entry name" value="ATP-grasp fold, A domain"/>
    <property type="match status" value="1"/>
</dbReference>
<evidence type="ECO:0000313" key="6">
    <source>
        <dbReference type="EMBL" id="BFP44024.1"/>
    </source>
</evidence>
<accession>A0AB33JRU2</accession>
<dbReference type="GO" id="GO:0016874">
    <property type="term" value="F:ligase activity"/>
    <property type="evidence" value="ECO:0007669"/>
    <property type="project" value="UniProtKB-KW"/>
</dbReference>
<dbReference type="InterPro" id="IPR052032">
    <property type="entry name" value="ATP-dep_AA_Ligase"/>
</dbReference>
<reference evidence="6" key="1">
    <citation type="submission" date="2024-07" db="EMBL/GenBank/DDBJ databases">
        <title>Complete genome sequences of cellulolytic bacteria, Kitasatospora sp. CMC57 and Streptomyces sp. CMC78, isolated from Japanese agricultural soil.</title>
        <authorList>
            <person name="Hashimoto T."/>
            <person name="Ito M."/>
            <person name="Iwamoto M."/>
            <person name="Fukahori D."/>
            <person name="Shoda T."/>
            <person name="Sakoda M."/>
            <person name="Morohoshi T."/>
            <person name="Mitsuboshi M."/>
            <person name="Nishizawa T."/>
        </authorList>
    </citation>
    <scope>NUCLEOTIDE SEQUENCE</scope>
    <source>
        <strain evidence="6">CMC57</strain>
    </source>
</reference>
<gene>
    <name evidence="6" type="ORF">KCMC57_03920</name>
</gene>
<dbReference type="EMBL" id="AP035881">
    <property type="protein sequence ID" value="BFP44024.1"/>
    <property type="molecule type" value="Genomic_DNA"/>
</dbReference>
<evidence type="ECO:0000256" key="4">
    <source>
        <dbReference type="PROSITE-ProRule" id="PRU00409"/>
    </source>
</evidence>
<dbReference type="PANTHER" id="PTHR43585:SF2">
    <property type="entry name" value="ATP-GRASP ENZYME FSQD"/>
    <property type="match status" value="1"/>
</dbReference>
<dbReference type="Pfam" id="PF13535">
    <property type="entry name" value="ATP-grasp_4"/>
    <property type="match status" value="1"/>
</dbReference>
<dbReference type="Gene3D" id="3.30.470.20">
    <property type="entry name" value="ATP-grasp fold, B domain"/>
    <property type="match status" value="1"/>
</dbReference>
<name>A0AB33JRU2_9ACTN</name>
<dbReference type="Pfam" id="PF18603">
    <property type="entry name" value="LAL_C2"/>
    <property type="match status" value="1"/>
</dbReference>
<dbReference type="InterPro" id="IPR011761">
    <property type="entry name" value="ATP-grasp"/>
</dbReference>